<evidence type="ECO:0008006" key="4">
    <source>
        <dbReference type="Google" id="ProtNLM"/>
    </source>
</evidence>
<dbReference type="AlphaFoldDB" id="N1PBU4"/>
<evidence type="ECO:0000313" key="3">
    <source>
        <dbReference type="Proteomes" id="UP000016933"/>
    </source>
</evidence>
<dbReference type="Gene3D" id="1.25.40.10">
    <property type="entry name" value="Tetratricopeptide repeat domain"/>
    <property type="match status" value="2"/>
</dbReference>
<reference evidence="3" key="1">
    <citation type="journal article" date="2012" name="PLoS Genet.">
        <title>The genomes of the fungal plant pathogens Cladosporium fulvum and Dothistroma septosporum reveal adaptation to different hosts and lifestyles but also signatures of common ancestry.</title>
        <authorList>
            <person name="de Wit P.J.G.M."/>
            <person name="van der Burgt A."/>
            <person name="Oekmen B."/>
            <person name="Stergiopoulos I."/>
            <person name="Abd-Elsalam K.A."/>
            <person name="Aerts A.L."/>
            <person name="Bahkali A.H."/>
            <person name="Beenen H.G."/>
            <person name="Chettri P."/>
            <person name="Cox M.P."/>
            <person name="Datema E."/>
            <person name="de Vries R.P."/>
            <person name="Dhillon B."/>
            <person name="Ganley A.R."/>
            <person name="Griffiths S.A."/>
            <person name="Guo Y."/>
            <person name="Hamelin R.C."/>
            <person name="Henrissat B."/>
            <person name="Kabir M.S."/>
            <person name="Jashni M.K."/>
            <person name="Kema G."/>
            <person name="Klaubauf S."/>
            <person name="Lapidus A."/>
            <person name="Levasseur A."/>
            <person name="Lindquist E."/>
            <person name="Mehrabi R."/>
            <person name="Ohm R.A."/>
            <person name="Owen T.J."/>
            <person name="Salamov A."/>
            <person name="Schwelm A."/>
            <person name="Schijlen E."/>
            <person name="Sun H."/>
            <person name="van den Burg H.A."/>
            <person name="van Ham R.C.H.J."/>
            <person name="Zhang S."/>
            <person name="Goodwin S.B."/>
            <person name="Grigoriev I.V."/>
            <person name="Collemare J."/>
            <person name="Bradshaw R.E."/>
        </authorList>
    </citation>
    <scope>NUCLEOTIDE SEQUENCE [LARGE SCALE GENOMIC DNA]</scope>
    <source>
        <strain evidence="3">NZE10 / CBS 128990</strain>
    </source>
</reference>
<dbReference type="eggNOG" id="KOG2076">
    <property type="taxonomic scope" value="Eukaryota"/>
</dbReference>
<dbReference type="InterPro" id="IPR039340">
    <property type="entry name" value="Tfc4/TFIIIC-102/Sfc4"/>
</dbReference>
<dbReference type="OrthoDB" id="9991317at2759"/>
<dbReference type="Proteomes" id="UP000016933">
    <property type="component" value="Unassembled WGS sequence"/>
</dbReference>
<feature type="compositionally biased region" description="Basic and acidic residues" evidence="1">
    <location>
        <begin position="156"/>
        <end position="168"/>
    </location>
</feature>
<evidence type="ECO:0000256" key="1">
    <source>
        <dbReference type="SAM" id="MobiDB-lite"/>
    </source>
</evidence>
<dbReference type="HOGENOM" id="CLU_002391_0_2_1"/>
<protein>
    <recommendedName>
        <fullName evidence="4">TPR-like protein</fullName>
    </recommendedName>
</protein>
<feature type="compositionally biased region" description="Basic residues" evidence="1">
    <location>
        <begin position="169"/>
        <end position="186"/>
    </location>
</feature>
<dbReference type="OMA" id="SENRQYQ"/>
<feature type="compositionally biased region" description="Polar residues" evidence="1">
    <location>
        <begin position="123"/>
        <end position="133"/>
    </location>
</feature>
<reference evidence="2 3" key="2">
    <citation type="journal article" date="2012" name="PLoS Pathog.">
        <title>Diverse lifestyles and strategies of plant pathogenesis encoded in the genomes of eighteen Dothideomycetes fungi.</title>
        <authorList>
            <person name="Ohm R.A."/>
            <person name="Feau N."/>
            <person name="Henrissat B."/>
            <person name="Schoch C.L."/>
            <person name="Horwitz B.A."/>
            <person name="Barry K.W."/>
            <person name="Condon B.J."/>
            <person name="Copeland A.C."/>
            <person name="Dhillon B."/>
            <person name="Glaser F."/>
            <person name="Hesse C.N."/>
            <person name="Kosti I."/>
            <person name="LaButti K."/>
            <person name="Lindquist E.A."/>
            <person name="Lucas S."/>
            <person name="Salamov A.A."/>
            <person name="Bradshaw R.E."/>
            <person name="Ciuffetti L."/>
            <person name="Hamelin R.C."/>
            <person name="Kema G.H.J."/>
            <person name="Lawrence C."/>
            <person name="Scott J.A."/>
            <person name="Spatafora J.W."/>
            <person name="Turgeon B.G."/>
            <person name="de Wit P.J.G.M."/>
            <person name="Zhong S."/>
            <person name="Goodwin S.B."/>
            <person name="Grigoriev I.V."/>
        </authorList>
    </citation>
    <scope>NUCLEOTIDE SEQUENCE [LARGE SCALE GENOMIC DNA]</scope>
    <source>
        <strain evidence="3">NZE10 / CBS 128990</strain>
    </source>
</reference>
<name>N1PBU4_DOTSN</name>
<dbReference type="SUPFAM" id="SSF48452">
    <property type="entry name" value="TPR-like"/>
    <property type="match status" value="2"/>
</dbReference>
<dbReference type="Pfam" id="PF14559">
    <property type="entry name" value="TPR_19"/>
    <property type="match status" value="1"/>
</dbReference>
<evidence type="ECO:0000313" key="2">
    <source>
        <dbReference type="EMBL" id="EME39783.1"/>
    </source>
</evidence>
<feature type="compositionally biased region" description="Basic residues" evidence="1">
    <location>
        <begin position="145"/>
        <end position="155"/>
    </location>
</feature>
<feature type="region of interest" description="Disordered" evidence="1">
    <location>
        <begin position="123"/>
        <end position="192"/>
    </location>
</feature>
<keyword evidence="3" id="KW-1185">Reference proteome</keyword>
<dbReference type="EMBL" id="KB446544">
    <property type="protein sequence ID" value="EME39783.1"/>
    <property type="molecule type" value="Genomic_DNA"/>
</dbReference>
<feature type="region of interest" description="Disordered" evidence="1">
    <location>
        <begin position="711"/>
        <end position="771"/>
    </location>
</feature>
<dbReference type="InterPro" id="IPR019734">
    <property type="entry name" value="TPR_rpt"/>
</dbReference>
<accession>N1PBU4</accession>
<gene>
    <name evidence="2" type="ORF">DOTSEDRAFT_47340</name>
</gene>
<proteinExistence type="predicted"/>
<dbReference type="InterPro" id="IPR011990">
    <property type="entry name" value="TPR-like_helical_dom_sf"/>
</dbReference>
<organism evidence="2 3">
    <name type="scientific">Dothistroma septosporum (strain NZE10 / CBS 128990)</name>
    <name type="common">Red band needle blight fungus</name>
    <name type="synonym">Mycosphaerella pini</name>
    <dbReference type="NCBI Taxonomy" id="675120"/>
    <lineage>
        <taxon>Eukaryota</taxon>
        <taxon>Fungi</taxon>
        <taxon>Dikarya</taxon>
        <taxon>Ascomycota</taxon>
        <taxon>Pezizomycotina</taxon>
        <taxon>Dothideomycetes</taxon>
        <taxon>Dothideomycetidae</taxon>
        <taxon>Mycosphaerellales</taxon>
        <taxon>Mycosphaerellaceae</taxon>
        <taxon>Dothistroma</taxon>
    </lineage>
</organism>
<dbReference type="GO" id="GO:0000127">
    <property type="term" value="C:transcription factor TFIIIC complex"/>
    <property type="evidence" value="ECO:0007669"/>
    <property type="project" value="TreeGrafter"/>
</dbReference>
<dbReference type="SUPFAM" id="SSF48439">
    <property type="entry name" value="Protein prenylyltransferase"/>
    <property type="match status" value="1"/>
</dbReference>
<dbReference type="PANTHER" id="PTHR23082">
    <property type="entry name" value="TRANSCRIPTION INITIATION FACTOR IIIC TFIIIC , POLYPEPTIDE 3-RELATED"/>
    <property type="match status" value="1"/>
</dbReference>
<dbReference type="PANTHER" id="PTHR23082:SF0">
    <property type="entry name" value="GENERAL TRANSCRIPTION FACTOR 3C POLYPEPTIDE 3"/>
    <property type="match status" value="1"/>
</dbReference>
<dbReference type="SMART" id="SM00028">
    <property type="entry name" value="TPR"/>
    <property type="match status" value="5"/>
</dbReference>
<dbReference type="STRING" id="675120.N1PBU4"/>
<feature type="compositionally biased region" description="Acidic residues" evidence="1">
    <location>
        <begin position="744"/>
        <end position="754"/>
    </location>
</feature>
<dbReference type="GO" id="GO:0006383">
    <property type="term" value="P:transcription by RNA polymerase III"/>
    <property type="evidence" value="ECO:0007669"/>
    <property type="project" value="InterPro"/>
</dbReference>
<sequence length="1196" mass="136155">MPQAGFPARSPPSQILAVQATSPLYGSAIPQEAPAVNKRGLTHEQISAQQYPTRYDEAESRMRGAESTSWLAGQWGEDVGGKAAAGAAYRAAVSYGGTHEWDPDFDPYVADAAGLGELFDQTDVNDSAATRGNPSGRTRGGLSRGRGRGGWKRLLKGTEHADLFEKPRGNPRGRPRGRGRGRGRGRKATDGGHEFKQFMKKAQGLHLDGKHEEALDNVRQAIQKNPEIYTAHVLISQILDAMGRPEDAATALENGAATARDPNVYIRAANKILEVAGDERPPAAVKRAAQCYTDALKLNSWFRDDKDLELRLRGAKFELHKEIGSIRDARVDAKHIVKSWPFQTYYLGEWAQLCASWHDTSELKDAKEAYEVAFKEYEDEEDFGHEDDDTDQWSHLNIYLDLCDMVGTFEPGLFRGKQLARWFLGRQQEKFWDRVKDDDREFDDDNDRRRLLPEWQQGRASRDPEAYGQGLPVEIRVKLGVLRLKAGIQHYPEAMRHFQALHQYADRVEDYYDIFLQVGQRLHEANYRDEAIKFYDLVRTVPIAEDRDEGIEDKVWMQIANCYNMALRHEDAIACYEVVHRHKRASQDYTISCARLCKHYEDVGEADKARQLCNELILYNRLDLLHTAGVKMAPPLMSNYVKPHKYDLNAPRVPLRPLKPPVVYRELRPAGDVAQPPANQGTFAEMRLDPSIDTLTMPATTYASARLGPVSQNIELPPEPPEHVPGLVPKKRRRGRRNDLLPPVEDDEENDDGDDKAPKRPRLQKTYNKAHDAKRQARFDLILDAQERCLASFDVVKQHWRAMKAGEDEEMIEQWVDAANTMLKDFTNMKVFFPERDKTLPLGLTDDPSRPFKKTQQRHEDIVGPNTYLTIPFHDWHRIFSDLALVYAGSGEQDRCYYIVKEVLHGANVFFLEKKLKWSNYGVAFYCALAFNDSCYAIELVRELIRENEFRGGTLFQLFAAVSRFSYGSNWFNSGPSQKFMLRMVKQFDYLAMEPEVRQRIEWSIQKASLEERVRKMDGEKHGLDAGVLMMYGHMVAVANHSHTSIPYYLRALALAPDNVCVSLSLATMWVQISMKRQTDNRQYGINQGLAFLRSYYRLRAATGKARHLQEAEYNTGRMYHYLGLTHLAIDAYEKVLALSERVRAEGEERKVAGGMPVEDEVEDLAQEAAYALQGMMALAGNIEGARALTEKWLVF</sequence>